<dbReference type="EMBL" id="BK015177">
    <property type="protein sequence ID" value="DAD94577.1"/>
    <property type="molecule type" value="Genomic_DNA"/>
</dbReference>
<organism evidence="1">
    <name type="scientific">Siphoviridae sp. ctREU2</name>
    <dbReference type="NCBI Taxonomy" id="2826333"/>
    <lineage>
        <taxon>Viruses</taxon>
        <taxon>Duplodnaviria</taxon>
        <taxon>Heunggongvirae</taxon>
        <taxon>Uroviricota</taxon>
        <taxon>Caudoviricetes</taxon>
    </lineage>
</organism>
<reference evidence="1" key="1">
    <citation type="journal article" date="2021" name="Proc. Natl. Acad. Sci. U.S.A.">
        <title>A Catalog of Tens of Thousands of Viruses from Human Metagenomes Reveals Hidden Associations with Chronic Diseases.</title>
        <authorList>
            <person name="Tisza M.J."/>
            <person name="Buck C.B."/>
        </authorList>
    </citation>
    <scope>NUCLEOTIDE SEQUENCE</scope>
    <source>
        <strain evidence="1">CtREU2</strain>
    </source>
</reference>
<sequence>MENNTFNVSAKNFIQVVYSDRQKQSDICGKWFSPKESGSQLIHKAEKYLEAYKKYIEYLEAVVKLNPSDLDLELNLSKFDKVLSNATPEVRDALLAKYRNE</sequence>
<accession>A0A8S5NIS3</accession>
<protein>
    <submittedName>
        <fullName evidence="1">Uncharacterized protein</fullName>
    </submittedName>
</protein>
<evidence type="ECO:0000313" key="1">
    <source>
        <dbReference type="EMBL" id="DAD94577.1"/>
    </source>
</evidence>
<proteinExistence type="predicted"/>
<name>A0A8S5NIS3_9CAUD</name>